<dbReference type="CDD" id="cd00412">
    <property type="entry name" value="pyrophosphatase"/>
    <property type="match status" value="1"/>
</dbReference>
<keyword evidence="4" id="KW-0479">Metal-binding</keyword>
<reference evidence="8 9" key="1">
    <citation type="submission" date="2024-04" db="EMBL/GenBank/DDBJ databases">
        <title>Symmetric and asymmetric DNA N6-adenine methylation regulates different biological responses in Mucorales.</title>
        <authorList>
            <consortium name="Lawrence Berkeley National Laboratory"/>
            <person name="Lax C."/>
            <person name="Mondo S.J."/>
            <person name="Osorio-Concepcion M."/>
            <person name="Muszewska A."/>
            <person name="Corrochano-Luque M."/>
            <person name="Gutierrez G."/>
            <person name="Riley R."/>
            <person name="Lipzen A."/>
            <person name="Guo J."/>
            <person name="Hundley H."/>
            <person name="Amirebrahimi M."/>
            <person name="Ng V."/>
            <person name="Lorenzo-Gutierrez D."/>
            <person name="Binder U."/>
            <person name="Yang J."/>
            <person name="Song Y."/>
            <person name="Canovas D."/>
            <person name="Navarro E."/>
            <person name="Freitag M."/>
            <person name="Gabaldon T."/>
            <person name="Grigoriev I.V."/>
            <person name="Corrochano L.M."/>
            <person name="Nicolas F.E."/>
            <person name="Garre V."/>
        </authorList>
    </citation>
    <scope>NUCLEOTIDE SEQUENCE [LARGE SCALE GENOMIC DNA]</scope>
    <source>
        <strain evidence="8 9">L51</strain>
    </source>
</reference>
<comment type="similarity">
    <text evidence="2">Belongs to the PPase family.</text>
</comment>
<evidence type="ECO:0000313" key="8">
    <source>
        <dbReference type="EMBL" id="KAL0077529.1"/>
    </source>
</evidence>
<proteinExistence type="inferred from homology"/>
<gene>
    <name evidence="8" type="ORF">J3Q64DRAFT_1873307</name>
</gene>
<organism evidence="8 9">
    <name type="scientific">Phycomyces blakesleeanus</name>
    <dbReference type="NCBI Taxonomy" id="4837"/>
    <lineage>
        <taxon>Eukaryota</taxon>
        <taxon>Fungi</taxon>
        <taxon>Fungi incertae sedis</taxon>
        <taxon>Mucoromycota</taxon>
        <taxon>Mucoromycotina</taxon>
        <taxon>Mucoromycetes</taxon>
        <taxon>Mucorales</taxon>
        <taxon>Phycomycetaceae</taxon>
        <taxon>Phycomyces</taxon>
    </lineage>
</organism>
<keyword evidence="7" id="KW-0732">Signal</keyword>
<evidence type="ECO:0000256" key="5">
    <source>
        <dbReference type="ARBA" id="ARBA00022801"/>
    </source>
</evidence>
<evidence type="ECO:0000256" key="1">
    <source>
        <dbReference type="ARBA" id="ARBA00001946"/>
    </source>
</evidence>
<dbReference type="EMBL" id="JBCLYO010000027">
    <property type="protein sequence ID" value="KAL0077529.1"/>
    <property type="molecule type" value="Genomic_DNA"/>
</dbReference>
<dbReference type="Gene3D" id="3.90.80.10">
    <property type="entry name" value="Inorganic pyrophosphatase"/>
    <property type="match status" value="1"/>
</dbReference>
<dbReference type="EC" id="3.6.1.1" evidence="3"/>
<evidence type="ECO:0000256" key="2">
    <source>
        <dbReference type="ARBA" id="ARBA00006220"/>
    </source>
</evidence>
<feature type="chain" id="PRO_5046421957" description="inorganic diphosphatase" evidence="7">
    <location>
        <begin position="21"/>
        <end position="305"/>
    </location>
</feature>
<comment type="caution">
    <text evidence="8">The sequence shown here is derived from an EMBL/GenBank/DDBJ whole genome shotgun (WGS) entry which is preliminary data.</text>
</comment>
<evidence type="ECO:0000256" key="7">
    <source>
        <dbReference type="SAM" id="SignalP"/>
    </source>
</evidence>
<evidence type="ECO:0000256" key="6">
    <source>
        <dbReference type="ARBA" id="ARBA00022842"/>
    </source>
</evidence>
<evidence type="ECO:0000256" key="3">
    <source>
        <dbReference type="ARBA" id="ARBA00012146"/>
    </source>
</evidence>
<dbReference type="PROSITE" id="PS00387">
    <property type="entry name" value="PPASE"/>
    <property type="match status" value="1"/>
</dbReference>
<dbReference type="Pfam" id="PF00719">
    <property type="entry name" value="Pyrophosphatase"/>
    <property type="match status" value="1"/>
</dbReference>
<evidence type="ECO:0000256" key="4">
    <source>
        <dbReference type="ARBA" id="ARBA00022723"/>
    </source>
</evidence>
<accession>A0ABR3ALV9</accession>
<dbReference type="Proteomes" id="UP001448207">
    <property type="component" value="Unassembled WGS sequence"/>
</dbReference>
<sequence>MKLVSLSFSLSALFVSLAYADNYTTRQIGAPHSKNYKIYIEKDGIPISPFHDIPLFADTTSSTMNMVVEIPRWTNAKYEINKETPLNPIIQDIRDGEPRFNYNIFPYKGYMWNYGALPQTWEDPNFITEESGTIGDNDPIDVIEIGEKIGYTGEVKPVKILGVIGLLDQNETDWKLVAIDVNDPNASDMNDISDVEKKYPGLLNDTIDYFRKYKIPVGDGPNEFMFSGKAQDKEYAIGQIMTTHNHWKKLVSGDIKENNIEKTNLLVEGSPYKVSPNSKIILNIPPVNLLPAVPIDPKYERWYYV</sequence>
<evidence type="ECO:0000313" key="9">
    <source>
        <dbReference type="Proteomes" id="UP001448207"/>
    </source>
</evidence>
<feature type="signal peptide" evidence="7">
    <location>
        <begin position="1"/>
        <end position="20"/>
    </location>
</feature>
<dbReference type="InterPro" id="IPR008162">
    <property type="entry name" value="Pyrophosphatase"/>
</dbReference>
<keyword evidence="9" id="KW-1185">Reference proteome</keyword>
<name>A0ABR3ALV9_PHYBL</name>
<dbReference type="InterPro" id="IPR036649">
    <property type="entry name" value="Pyrophosphatase_sf"/>
</dbReference>
<keyword evidence="6" id="KW-0460">Magnesium</keyword>
<protein>
    <recommendedName>
        <fullName evidence="3">inorganic diphosphatase</fullName>
        <ecNumber evidence="3">3.6.1.1</ecNumber>
    </recommendedName>
</protein>
<keyword evidence="5" id="KW-0378">Hydrolase</keyword>
<dbReference type="SUPFAM" id="SSF50324">
    <property type="entry name" value="Inorganic pyrophosphatase"/>
    <property type="match status" value="1"/>
</dbReference>
<dbReference type="PANTHER" id="PTHR10286">
    <property type="entry name" value="INORGANIC PYROPHOSPHATASE"/>
    <property type="match status" value="1"/>
</dbReference>
<comment type="cofactor">
    <cofactor evidence="1">
        <name>Mg(2+)</name>
        <dbReference type="ChEBI" id="CHEBI:18420"/>
    </cofactor>
</comment>